<reference evidence="2" key="2">
    <citation type="submission" date="2025-08" db="UniProtKB">
        <authorList>
            <consortium name="RefSeq"/>
        </authorList>
    </citation>
    <scope>IDENTIFICATION</scope>
    <source>
        <tissue evidence="2">Leaf</tissue>
    </source>
</reference>
<sequence>MITATAMGDFFGFKGSIAETALNPDRSDHLSDLVAVSNVEDLKTATSECAQEIHRMAQDPNGSSFLKSLFAKLSELRLIYEIVSLFDAFTGDPEQVKPTVCYTETGCQTFFSLLGYCDHIVKGRFVSIVDMFFTGIMTSQESLTPSFFTSFFSTHR</sequence>
<gene>
    <name evidence="2" type="primary">LOC104746965</name>
</gene>
<dbReference type="RefSeq" id="XP_010466827.1">
    <property type="nucleotide sequence ID" value="XM_010468525.2"/>
</dbReference>
<dbReference type="GeneID" id="104746965"/>
<evidence type="ECO:0000313" key="2">
    <source>
        <dbReference type="RefSeq" id="XP_010466827.1"/>
    </source>
</evidence>
<proteinExistence type="predicted"/>
<protein>
    <submittedName>
        <fullName evidence="2">Uncharacterized protein LOC104746965</fullName>
    </submittedName>
</protein>
<dbReference type="Proteomes" id="UP000694864">
    <property type="component" value="Chromosome 15"/>
</dbReference>
<keyword evidence="1" id="KW-1185">Reference proteome</keyword>
<reference evidence="1" key="1">
    <citation type="journal article" date="2014" name="Nat. Commun.">
        <title>The emerging biofuel crop Camelina sativa retains a highly undifferentiated hexaploid genome structure.</title>
        <authorList>
            <person name="Kagale S."/>
            <person name="Koh C."/>
            <person name="Nixon J."/>
            <person name="Bollina V."/>
            <person name="Clarke W.E."/>
            <person name="Tuteja R."/>
            <person name="Spillane C."/>
            <person name="Robinson S.J."/>
            <person name="Links M.G."/>
            <person name="Clarke C."/>
            <person name="Higgins E.E."/>
            <person name="Huebert T."/>
            <person name="Sharpe A.G."/>
            <person name="Parkin I.A."/>
        </authorList>
    </citation>
    <scope>NUCLEOTIDE SEQUENCE [LARGE SCALE GENOMIC DNA]</scope>
    <source>
        <strain evidence="1">cv. DH55</strain>
    </source>
</reference>
<accession>A0ABM0W7K0</accession>
<name>A0ABM0W7K0_CAMSA</name>
<organism evidence="1 2">
    <name type="scientific">Camelina sativa</name>
    <name type="common">False flax</name>
    <name type="synonym">Myagrum sativum</name>
    <dbReference type="NCBI Taxonomy" id="90675"/>
    <lineage>
        <taxon>Eukaryota</taxon>
        <taxon>Viridiplantae</taxon>
        <taxon>Streptophyta</taxon>
        <taxon>Embryophyta</taxon>
        <taxon>Tracheophyta</taxon>
        <taxon>Spermatophyta</taxon>
        <taxon>Magnoliopsida</taxon>
        <taxon>eudicotyledons</taxon>
        <taxon>Gunneridae</taxon>
        <taxon>Pentapetalae</taxon>
        <taxon>rosids</taxon>
        <taxon>malvids</taxon>
        <taxon>Brassicales</taxon>
        <taxon>Brassicaceae</taxon>
        <taxon>Camelineae</taxon>
        <taxon>Camelina</taxon>
    </lineage>
</organism>
<evidence type="ECO:0000313" key="1">
    <source>
        <dbReference type="Proteomes" id="UP000694864"/>
    </source>
</evidence>